<dbReference type="InterPro" id="IPR001005">
    <property type="entry name" value="SANT/Myb"/>
</dbReference>
<feature type="region of interest" description="Disordered" evidence="1">
    <location>
        <begin position="1"/>
        <end position="102"/>
    </location>
</feature>
<feature type="region of interest" description="Disordered" evidence="1">
    <location>
        <begin position="118"/>
        <end position="321"/>
    </location>
</feature>
<feature type="compositionally biased region" description="Polar residues" evidence="1">
    <location>
        <begin position="305"/>
        <end position="321"/>
    </location>
</feature>
<feature type="region of interest" description="Disordered" evidence="1">
    <location>
        <begin position="971"/>
        <end position="1000"/>
    </location>
</feature>
<comment type="caution">
    <text evidence="2">The sequence shown here is derived from an EMBL/GenBank/DDBJ whole genome shotgun (WGS) entry which is preliminary data.</text>
</comment>
<accession>A0AA39WUX7</accession>
<feature type="compositionally biased region" description="Pro residues" evidence="1">
    <location>
        <begin position="739"/>
        <end position="748"/>
    </location>
</feature>
<evidence type="ECO:0000313" key="2">
    <source>
        <dbReference type="EMBL" id="KAK0621912.1"/>
    </source>
</evidence>
<feature type="compositionally biased region" description="Polar residues" evidence="1">
    <location>
        <begin position="634"/>
        <end position="644"/>
    </location>
</feature>
<feature type="compositionally biased region" description="Polar residues" evidence="1">
    <location>
        <begin position="246"/>
        <end position="257"/>
    </location>
</feature>
<evidence type="ECO:0000313" key="3">
    <source>
        <dbReference type="Proteomes" id="UP001174934"/>
    </source>
</evidence>
<evidence type="ECO:0000256" key="1">
    <source>
        <dbReference type="SAM" id="MobiDB-lite"/>
    </source>
</evidence>
<feature type="compositionally biased region" description="Low complexity" evidence="1">
    <location>
        <begin position="543"/>
        <end position="560"/>
    </location>
</feature>
<feature type="compositionally biased region" description="Basic and acidic residues" evidence="1">
    <location>
        <begin position="452"/>
        <end position="464"/>
    </location>
</feature>
<feature type="compositionally biased region" description="Polar residues" evidence="1">
    <location>
        <begin position="602"/>
        <end position="618"/>
    </location>
</feature>
<feature type="region of interest" description="Disordered" evidence="1">
    <location>
        <begin position="381"/>
        <end position="777"/>
    </location>
</feature>
<sequence>MMDVDEDLHELSVPDVEDESMSMETQATPVLVTSKPTQVQARVNNKPKVPSPDELSRPEDPNTARPRSNNGLRAVGPYAPHFDAQLQKREPRGTPSVSPSPVASQECALAILAGGVAQPAQAVRGPEGMTLRSRPLPYAPSSHTTVAAAIRTQPSEPQPAVAAQPEPPKKKSGRGGRRAGAGRPPKRKRKLPETAAVAPATPAPTVVPSAADNAQAVLTSAVGGPTPESSGRALRPRQLASKTVLPPSSQGSPSIAYSQAELAPVEIKKSNISGCCEGSGRKRKARTELPRPGGGNPPGPPAIHTPTTEAAGSSTNGSSSQEATLFSSIFARWLAASSASVANGPGPGSKIGGTGASIRTGTGTFWREISVMDNLRLLSDVGSSPPYFPITPAAQSPTAALDDLRASETGRNDNSPSSSKLYGPAHTIFPRSPSAHQEEDSDLGSPAFENGWSKDDGDHIDAKSHGSASPVRPRAASVSPAQQTPDAADDNLASPGVSSDSTIVVDSSQSTISLDSPHARTHAGPGADASPTASPDTELLDLVPSAPGSVSSSASSSDGPQPSPDVEHEPESRQPSEEATSPKSSGEENSQKRPAEDEAAGQSPQKLQKTLTYSSARFASQAADVPLPAAGNGNAPSKPQLSSGSERRLLQPSCQVPPGRWTTGGFVMNLPPAPPTTRVRAYKPRSTMGGRNDASWPMGLEPPATPTRAPVETPDKRSTLPSSSAADVSLPLSELKSLPPTPCPPPKAALPQAKPVPDSRPVLTGLPSKPVQPVPVERSIPASPAMSAFPAVPPRPAVNAASASLSTIRRDPSVGPIAPSLGSDISRGPVRASESYQQEKHPQPLRTAAEADWHTSPTIHTSPLAARLTSTAPACHAGTPTTEQPPSHTHRAPVETSLPPRPKRPSPAQRISIPGLGSYSDWHRYTPEEDAQIVALHQRGLSFQKIAPRIGGRHTWNSVATHFNLYLRDGGAGKRRREKREADKATRPADGSEKKERVPWKSWTEAEQRRLLELKSMGMSNEAVGDVIGRTYNAVRLKYHDIRKNGISVDDGNEEQER</sequence>
<feature type="compositionally biased region" description="Basic and acidic residues" evidence="1">
    <location>
        <begin position="585"/>
        <end position="596"/>
    </location>
</feature>
<keyword evidence="3" id="KW-1185">Reference proteome</keyword>
<dbReference type="Proteomes" id="UP001174934">
    <property type="component" value="Unassembled WGS sequence"/>
</dbReference>
<dbReference type="EMBL" id="JAULSR010000004">
    <property type="protein sequence ID" value="KAK0621912.1"/>
    <property type="molecule type" value="Genomic_DNA"/>
</dbReference>
<feature type="compositionally biased region" description="Basic and acidic residues" evidence="1">
    <location>
        <begin position="402"/>
        <end position="411"/>
    </location>
</feature>
<proteinExistence type="predicted"/>
<name>A0AA39WUX7_9PEZI</name>
<feature type="compositionally biased region" description="Low complexity" evidence="1">
    <location>
        <begin position="729"/>
        <end position="738"/>
    </location>
</feature>
<feature type="compositionally biased region" description="Basic and acidic residues" evidence="1">
    <location>
        <begin position="565"/>
        <end position="576"/>
    </location>
</feature>
<gene>
    <name evidence="2" type="ORF">B0T17DRAFT_600661</name>
</gene>
<reference evidence="2" key="1">
    <citation type="submission" date="2023-06" db="EMBL/GenBank/DDBJ databases">
        <title>Genome-scale phylogeny and comparative genomics of the fungal order Sordariales.</title>
        <authorList>
            <consortium name="Lawrence Berkeley National Laboratory"/>
            <person name="Hensen N."/>
            <person name="Bonometti L."/>
            <person name="Westerberg I."/>
            <person name="Brannstrom I.O."/>
            <person name="Guillou S."/>
            <person name="Cros-Aarteil S."/>
            <person name="Calhoun S."/>
            <person name="Haridas S."/>
            <person name="Kuo A."/>
            <person name="Mondo S."/>
            <person name="Pangilinan J."/>
            <person name="Riley R."/>
            <person name="LaButti K."/>
            <person name="Andreopoulos B."/>
            <person name="Lipzen A."/>
            <person name="Chen C."/>
            <person name="Yanf M."/>
            <person name="Daum C."/>
            <person name="Ng V."/>
            <person name="Clum A."/>
            <person name="Steindorff A."/>
            <person name="Ohm R."/>
            <person name="Martin F."/>
            <person name="Silar P."/>
            <person name="Natvig D."/>
            <person name="Lalanne C."/>
            <person name="Gautier V."/>
            <person name="Ament-velasquez S.L."/>
            <person name="Kruys A."/>
            <person name="Hutchinson M.I."/>
            <person name="Powell A.J."/>
            <person name="Barry K."/>
            <person name="Miller A.N."/>
            <person name="Grigoriev I.V."/>
            <person name="Debuchy R."/>
            <person name="Gladieux P."/>
            <person name="Thoren M.H."/>
            <person name="Johannesson H."/>
        </authorList>
    </citation>
    <scope>NUCLEOTIDE SEQUENCE</scope>
    <source>
        <strain evidence="2">SMH3391-2</strain>
    </source>
</reference>
<feature type="compositionally biased region" description="Low complexity" evidence="1">
    <location>
        <begin position="153"/>
        <end position="164"/>
    </location>
</feature>
<dbReference type="AlphaFoldDB" id="A0AA39WUX7"/>
<feature type="compositionally biased region" description="Polar residues" evidence="1">
    <location>
        <begin position="34"/>
        <end position="43"/>
    </location>
</feature>
<feature type="compositionally biased region" description="Basic and acidic residues" evidence="1">
    <location>
        <begin position="979"/>
        <end position="1000"/>
    </location>
</feature>
<protein>
    <submittedName>
        <fullName evidence="2">Uncharacterized protein</fullName>
    </submittedName>
</protein>
<feature type="compositionally biased region" description="Low complexity" evidence="1">
    <location>
        <begin position="194"/>
        <end position="211"/>
    </location>
</feature>
<organism evidence="2 3">
    <name type="scientific">Bombardia bombarda</name>
    <dbReference type="NCBI Taxonomy" id="252184"/>
    <lineage>
        <taxon>Eukaryota</taxon>
        <taxon>Fungi</taxon>
        <taxon>Dikarya</taxon>
        <taxon>Ascomycota</taxon>
        <taxon>Pezizomycotina</taxon>
        <taxon>Sordariomycetes</taxon>
        <taxon>Sordariomycetidae</taxon>
        <taxon>Sordariales</taxon>
        <taxon>Lasiosphaeriaceae</taxon>
        <taxon>Bombardia</taxon>
    </lineage>
</organism>
<feature type="region of interest" description="Disordered" evidence="1">
    <location>
        <begin position="803"/>
        <end position="916"/>
    </location>
</feature>
<dbReference type="CDD" id="cd00167">
    <property type="entry name" value="SANT"/>
    <property type="match status" value="1"/>
</dbReference>
<feature type="compositionally biased region" description="Low complexity" evidence="1">
    <location>
        <begin position="498"/>
        <end position="513"/>
    </location>
</feature>